<dbReference type="Gene3D" id="1.10.472.80">
    <property type="entry name" value="Ypt/Rab-GAP domain of gyp1p, domain 3"/>
    <property type="match status" value="1"/>
</dbReference>
<evidence type="ECO:0000313" key="4">
    <source>
        <dbReference type="WBParaSite" id="TCNE_0001181201-mRNA-1"/>
    </source>
</evidence>
<dbReference type="WBParaSite" id="TCNE_0001181201-mRNA-1">
    <property type="protein sequence ID" value="TCNE_0001181201-mRNA-1"/>
    <property type="gene ID" value="TCNE_0001181201"/>
</dbReference>
<evidence type="ECO:0000313" key="3">
    <source>
        <dbReference type="Proteomes" id="UP000050794"/>
    </source>
</evidence>
<keyword evidence="1" id="KW-0343">GTPase activation</keyword>
<dbReference type="GO" id="GO:0006886">
    <property type="term" value="P:intracellular protein transport"/>
    <property type="evidence" value="ECO:0007669"/>
    <property type="project" value="TreeGrafter"/>
</dbReference>
<proteinExistence type="predicted"/>
<dbReference type="SUPFAM" id="SSF47923">
    <property type="entry name" value="Ypt/Rab-GAP domain of gyp1p"/>
    <property type="match status" value="2"/>
</dbReference>
<dbReference type="InterPro" id="IPR000195">
    <property type="entry name" value="Rab-GAP-TBC_dom"/>
</dbReference>
<dbReference type="GO" id="GO:0005096">
    <property type="term" value="F:GTPase activator activity"/>
    <property type="evidence" value="ECO:0007669"/>
    <property type="project" value="UniProtKB-KW"/>
</dbReference>
<dbReference type="SMART" id="SM00164">
    <property type="entry name" value="TBC"/>
    <property type="match status" value="1"/>
</dbReference>
<dbReference type="FunFam" id="1.10.472.80:FF:000048">
    <property type="entry name" value="TBC domain containing protein"/>
    <property type="match status" value="1"/>
</dbReference>
<name>A0A183UTJ2_TOXCA</name>
<evidence type="ECO:0000259" key="2">
    <source>
        <dbReference type="PROSITE" id="PS50086"/>
    </source>
</evidence>
<sequence>LRDSCKYGIADVFRPLCWRLLLDYLPVKRSEWPSYLQKQRETYSGLVEDVIVQPGQSSASGDGSFTEDHPLSLSPNSEWRSYFKDNEVLLQIDKDVRRLYPEMQFFQRKTQFPHKSAARLNLSKRIRQENLQSEVYDNSYNSTGSFLPTPSKVAEAEYANDMGNEDGEYHWQVVERILFIYSKLNPGVKYVQGMNEIVGPLYYVFANDSDQEWTEFAEPDTYYCFQLLMSEIKDNFIKTLDNSNCGIGLFRTFFKISSYQPKTKQPVTMVFLLLRNFCLPYLFRFGIGFKIVSEWLMAQFHERLRIYDPELHEHLVVRLSIKPPFYAFRWLSLLLSQEFPLPDVITIWDSLFASSDRLDLLQWICLAMIERERNALLAGDFSSSLRLLQNYREADVGQLVIQAYEMRDGESQRTTILCSSEESHLNDNALLRPSAKIAAALSNAVKNLSKR</sequence>
<evidence type="ECO:0000256" key="1">
    <source>
        <dbReference type="ARBA" id="ARBA00022468"/>
    </source>
</evidence>
<reference evidence="4" key="1">
    <citation type="submission" date="2016-06" db="UniProtKB">
        <authorList>
            <consortium name="WormBaseParasite"/>
        </authorList>
    </citation>
    <scope>IDENTIFICATION</scope>
</reference>
<dbReference type="InterPro" id="IPR035969">
    <property type="entry name" value="Rab-GAP_TBC_sf"/>
</dbReference>
<dbReference type="PANTHER" id="PTHR22957:SF27">
    <property type="entry name" value="TBC1 DOMAIN FAMILY MEMBER 13"/>
    <property type="match status" value="1"/>
</dbReference>
<dbReference type="FunFam" id="1.10.8.270:FF:000019">
    <property type="entry name" value="TBC1 domain family member 13"/>
    <property type="match status" value="1"/>
</dbReference>
<accession>A0A183UTJ2</accession>
<feature type="domain" description="Rab-GAP TBC" evidence="2">
    <location>
        <begin position="8"/>
        <end position="355"/>
    </location>
</feature>
<dbReference type="PANTHER" id="PTHR22957">
    <property type="entry name" value="TBC1 DOMAIN FAMILY MEMBER GTPASE-ACTIVATING PROTEIN"/>
    <property type="match status" value="1"/>
</dbReference>
<dbReference type="Proteomes" id="UP000050794">
    <property type="component" value="Unassembled WGS sequence"/>
</dbReference>
<organism evidence="3 4">
    <name type="scientific">Toxocara canis</name>
    <name type="common">Canine roundworm</name>
    <dbReference type="NCBI Taxonomy" id="6265"/>
    <lineage>
        <taxon>Eukaryota</taxon>
        <taxon>Metazoa</taxon>
        <taxon>Ecdysozoa</taxon>
        <taxon>Nematoda</taxon>
        <taxon>Chromadorea</taxon>
        <taxon>Rhabditida</taxon>
        <taxon>Spirurina</taxon>
        <taxon>Ascaridomorpha</taxon>
        <taxon>Ascaridoidea</taxon>
        <taxon>Toxocaridae</taxon>
        <taxon>Toxocara</taxon>
    </lineage>
</organism>
<dbReference type="AlphaFoldDB" id="A0A183UTJ2"/>
<keyword evidence="3" id="KW-1185">Reference proteome</keyword>
<dbReference type="PROSITE" id="PS50086">
    <property type="entry name" value="TBC_RABGAP"/>
    <property type="match status" value="1"/>
</dbReference>
<protein>
    <submittedName>
        <fullName evidence="4">Rab-GAP TBC domain-containing protein</fullName>
    </submittedName>
</protein>
<dbReference type="Pfam" id="PF00566">
    <property type="entry name" value="RabGAP-TBC"/>
    <property type="match status" value="2"/>
</dbReference>
<dbReference type="Gene3D" id="1.10.8.270">
    <property type="entry name" value="putative rabgap domain of human tbc1 domain family member 14 like domains"/>
    <property type="match status" value="1"/>
</dbReference>